<evidence type="ECO:0000313" key="4">
    <source>
        <dbReference type="Proteomes" id="UP000199706"/>
    </source>
</evidence>
<dbReference type="CDD" id="cd00254">
    <property type="entry name" value="LT-like"/>
    <property type="match status" value="1"/>
</dbReference>
<dbReference type="RefSeq" id="WP_090685736.1">
    <property type="nucleotide sequence ID" value="NZ_FNCJ01000007.1"/>
</dbReference>
<evidence type="ECO:0000313" key="3">
    <source>
        <dbReference type="EMBL" id="SDH09320.1"/>
    </source>
</evidence>
<accession>A0A1G7ZMI7</accession>
<dbReference type="Proteomes" id="UP000199706">
    <property type="component" value="Unassembled WGS sequence"/>
</dbReference>
<sequence length="608" mass="65302">MSNKPIIEVDVNDQQFRSFYELFKQYSTQVEEMPDDWKKINGATAEAGKSVSDFAKHSDTSKEALMIAAIQADAIGKSVGVAIKAQKEFASVARNGSSELEKMAKHAKTLGSEVFGIGKFLMKIGTLGFGLTGLGAILSGLGLRDLARSAISTQGEARSIGVTTGQLSAFQTDFGRYVDPSILNRAADAQSDMRKLPYAMLATGQSMSAIQNESPDELSLRMMQRAHDWFSKTPVAMRNAQTLRGTGLDQFMSFEEVRKLGAMTPQEFSEARANYGKDVKSFNVSDKSTDAWYGFEREVEAAGKLLKTDLTDRLAELAPNLKEFVSGLSDDAKILIDDVLSPQNLRAAGDGLHELATYLGSPQFRQDMRYLAGLVGDVAGAMRKAAKFLGIDTGSSSSTGGSLDANEVQRETHGTVAGFSAAMNSNAAKYQALSPTLVDKLAGTVQKMGGEPSYFGAFEKSQSLPAGLLYAQEMVESRGKIGALSPKGAMGPFQFMPDTANQYGLQDPYNLHDSAAAAARMMGDLTRKYKGDIRKALAGYNWGTGNLDKDIAKNGASWEQHLPAETRSYLNKITTALAQKSTVNLKVDVKNDTSARVAVSTNAAATGS</sequence>
<comment type="similarity">
    <text evidence="1">Belongs to the transglycosylase Slt family.</text>
</comment>
<dbReference type="EMBL" id="FNCJ01000007">
    <property type="protein sequence ID" value="SDH09320.1"/>
    <property type="molecule type" value="Genomic_DNA"/>
</dbReference>
<gene>
    <name evidence="3" type="ORF">SAMN05216466_10773</name>
</gene>
<dbReference type="InterPro" id="IPR023346">
    <property type="entry name" value="Lysozyme-like_dom_sf"/>
</dbReference>
<protein>
    <submittedName>
        <fullName evidence="3">Transglycosylase SLT domain-containing protein</fullName>
    </submittedName>
</protein>
<dbReference type="AlphaFoldDB" id="A0A1G7ZMI7"/>
<dbReference type="Gene3D" id="1.10.530.10">
    <property type="match status" value="1"/>
</dbReference>
<dbReference type="PANTHER" id="PTHR37423:SF2">
    <property type="entry name" value="MEMBRANE-BOUND LYTIC MUREIN TRANSGLYCOSYLASE C"/>
    <property type="match status" value="1"/>
</dbReference>
<dbReference type="InterPro" id="IPR008258">
    <property type="entry name" value="Transglycosylase_SLT_dom_1"/>
</dbReference>
<evidence type="ECO:0000259" key="2">
    <source>
        <dbReference type="Pfam" id="PF01464"/>
    </source>
</evidence>
<dbReference type="Pfam" id="PF01464">
    <property type="entry name" value="SLT"/>
    <property type="match status" value="1"/>
</dbReference>
<proteinExistence type="inferred from homology"/>
<evidence type="ECO:0000256" key="1">
    <source>
        <dbReference type="ARBA" id="ARBA00007734"/>
    </source>
</evidence>
<organism evidence="3 4">
    <name type="scientific">Paraburkholderia phenazinium</name>
    <dbReference type="NCBI Taxonomy" id="60549"/>
    <lineage>
        <taxon>Bacteria</taxon>
        <taxon>Pseudomonadati</taxon>
        <taxon>Pseudomonadota</taxon>
        <taxon>Betaproteobacteria</taxon>
        <taxon>Burkholderiales</taxon>
        <taxon>Burkholderiaceae</taxon>
        <taxon>Paraburkholderia</taxon>
    </lineage>
</organism>
<feature type="domain" description="Transglycosylase SLT" evidence="2">
    <location>
        <begin position="454"/>
        <end position="557"/>
    </location>
</feature>
<dbReference type="SUPFAM" id="SSF53955">
    <property type="entry name" value="Lysozyme-like"/>
    <property type="match status" value="1"/>
</dbReference>
<reference evidence="3 4" key="1">
    <citation type="submission" date="2016-10" db="EMBL/GenBank/DDBJ databases">
        <authorList>
            <person name="de Groot N.N."/>
        </authorList>
    </citation>
    <scope>NUCLEOTIDE SEQUENCE [LARGE SCALE GENOMIC DNA]</scope>
    <source>
        <strain evidence="3 4">LMG 2247</strain>
    </source>
</reference>
<name>A0A1G7ZMI7_9BURK</name>
<dbReference type="OrthoDB" id="6775714at2"/>
<dbReference type="PANTHER" id="PTHR37423">
    <property type="entry name" value="SOLUBLE LYTIC MUREIN TRANSGLYCOSYLASE-RELATED"/>
    <property type="match status" value="1"/>
</dbReference>